<keyword evidence="14" id="KW-0436">Ligase</keyword>
<evidence type="ECO:0000256" key="10">
    <source>
        <dbReference type="ARBA" id="ARBA00022833"/>
    </source>
</evidence>
<evidence type="ECO:0000256" key="5">
    <source>
        <dbReference type="ARBA" id="ARBA00022679"/>
    </source>
</evidence>
<evidence type="ECO:0000256" key="7">
    <source>
        <dbReference type="ARBA" id="ARBA00022723"/>
    </source>
</evidence>
<dbReference type="GO" id="GO:0016874">
    <property type="term" value="F:ligase activity"/>
    <property type="evidence" value="ECO:0007669"/>
    <property type="project" value="UniProtKB-KW"/>
</dbReference>
<comment type="subcellular location">
    <subcellularLocation>
        <location evidence="2">Membrane</location>
        <topology evidence="2">Multi-pass membrane protein</topology>
    </subcellularLocation>
</comment>
<keyword evidence="7" id="KW-0479">Metal-binding</keyword>
<keyword evidence="5" id="KW-0808">Transferase</keyword>
<name>A0A438FKL3_VITVI</name>
<dbReference type="Proteomes" id="UP000288805">
    <property type="component" value="Unassembled WGS sequence"/>
</dbReference>
<evidence type="ECO:0000256" key="9">
    <source>
        <dbReference type="ARBA" id="ARBA00022786"/>
    </source>
</evidence>
<proteinExistence type="predicted"/>
<evidence type="ECO:0000259" key="13">
    <source>
        <dbReference type="PROSITE" id="PS51292"/>
    </source>
</evidence>
<sequence length="139" mass="15635">MEIAGPPLASDSEDRNEEDEDVCRICRNSGDSDNPLYYPCACRGSIKFVHEDCLLQWLDRSKTRRCEVQPSITLHHLEEEVHSMESLCFPLYSLNKKHEIHGGFGIPLEVEVHRQIMGPRASKVFSTVGTSASPFTCGI</sequence>
<dbReference type="Gene3D" id="3.30.40.10">
    <property type="entry name" value="Zinc/RING finger domain, C3HC4 (zinc finger)"/>
    <property type="match status" value="1"/>
</dbReference>
<dbReference type="EC" id="2.3.2.27" evidence="4"/>
<evidence type="ECO:0000256" key="8">
    <source>
        <dbReference type="ARBA" id="ARBA00022771"/>
    </source>
</evidence>
<protein>
    <recommendedName>
        <fullName evidence="4">RING-type E3 ubiquitin transferase</fullName>
        <ecNumber evidence="4">2.3.2.27</ecNumber>
    </recommendedName>
</protein>
<keyword evidence="11" id="KW-1133">Transmembrane helix</keyword>
<dbReference type="SUPFAM" id="SSF57850">
    <property type="entry name" value="RING/U-box"/>
    <property type="match status" value="1"/>
</dbReference>
<evidence type="ECO:0000256" key="6">
    <source>
        <dbReference type="ARBA" id="ARBA00022692"/>
    </source>
</evidence>
<evidence type="ECO:0000256" key="3">
    <source>
        <dbReference type="ARBA" id="ARBA00004906"/>
    </source>
</evidence>
<evidence type="ECO:0000313" key="15">
    <source>
        <dbReference type="Proteomes" id="UP000288805"/>
    </source>
</evidence>
<dbReference type="PANTHER" id="PTHR13145">
    <property type="entry name" value="SSM4 PROTEIN"/>
    <property type="match status" value="1"/>
</dbReference>
<evidence type="ECO:0000256" key="4">
    <source>
        <dbReference type="ARBA" id="ARBA00012483"/>
    </source>
</evidence>
<dbReference type="GO" id="GO:0008270">
    <property type="term" value="F:zinc ion binding"/>
    <property type="evidence" value="ECO:0007669"/>
    <property type="project" value="UniProtKB-KW"/>
</dbReference>
<dbReference type="GO" id="GO:0016020">
    <property type="term" value="C:membrane"/>
    <property type="evidence" value="ECO:0007669"/>
    <property type="project" value="UniProtKB-SubCell"/>
</dbReference>
<keyword evidence="6" id="KW-0812">Transmembrane</keyword>
<dbReference type="PROSITE" id="PS51292">
    <property type="entry name" value="ZF_RING_CH"/>
    <property type="match status" value="1"/>
</dbReference>
<organism evidence="14 15">
    <name type="scientific">Vitis vinifera</name>
    <name type="common">Grape</name>
    <dbReference type="NCBI Taxonomy" id="29760"/>
    <lineage>
        <taxon>Eukaryota</taxon>
        <taxon>Viridiplantae</taxon>
        <taxon>Streptophyta</taxon>
        <taxon>Embryophyta</taxon>
        <taxon>Tracheophyta</taxon>
        <taxon>Spermatophyta</taxon>
        <taxon>Magnoliopsida</taxon>
        <taxon>eudicotyledons</taxon>
        <taxon>Gunneridae</taxon>
        <taxon>Pentapetalae</taxon>
        <taxon>rosids</taxon>
        <taxon>Vitales</taxon>
        <taxon>Vitaceae</taxon>
        <taxon>Viteae</taxon>
        <taxon>Vitis</taxon>
    </lineage>
</organism>
<evidence type="ECO:0000256" key="12">
    <source>
        <dbReference type="ARBA" id="ARBA00023136"/>
    </source>
</evidence>
<dbReference type="PANTHER" id="PTHR13145:SF0">
    <property type="entry name" value="E3 UBIQUITIN-PROTEIN LIGASE MARCHF6"/>
    <property type="match status" value="1"/>
</dbReference>
<dbReference type="AlphaFoldDB" id="A0A438FKL3"/>
<reference evidence="14 15" key="1">
    <citation type="journal article" date="2018" name="PLoS Genet.">
        <title>Population sequencing reveals clonal diversity and ancestral inbreeding in the grapevine cultivar Chardonnay.</title>
        <authorList>
            <person name="Roach M.J."/>
            <person name="Johnson D.L."/>
            <person name="Bohlmann J."/>
            <person name="van Vuuren H.J."/>
            <person name="Jones S.J."/>
            <person name="Pretorius I.S."/>
            <person name="Schmidt S.A."/>
            <person name="Borneman A.R."/>
        </authorList>
    </citation>
    <scope>NUCLEOTIDE SEQUENCE [LARGE SCALE GENOMIC DNA]</scope>
    <source>
        <strain evidence="15">cv. Chardonnay</strain>
        <tissue evidence="14">Leaf</tissue>
    </source>
</reference>
<dbReference type="GO" id="GO:0061630">
    <property type="term" value="F:ubiquitin protein ligase activity"/>
    <property type="evidence" value="ECO:0007669"/>
    <property type="project" value="UniProtKB-EC"/>
</dbReference>
<gene>
    <name evidence="14" type="primary">SUD1_4</name>
    <name evidence="14" type="ORF">CK203_109553</name>
</gene>
<dbReference type="SMART" id="SM00744">
    <property type="entry name" value="RINGv"/>
    <property type="match status" value="1"/>
</dbReference>
<evidence type="ECO:0000256" key="2">
    <source>
        <dbReference type="ARBA" id="ARBA00004141"/>
    </source>
</evidence>
<keyword evidence="12" id="KW-0472">Membrane</keyword>
<accession>A0A438FKL3</accession>
<keyword evidence="8" id="KW-0863">Zinc-finger</keyword>
<dbReference type="EMBL" id="QGNW01000855">
    <property type="protein sequence ID" value="RVW60532.1"/>
    <property type="molecule type" value="Genomic_DNA"/>
</dbReference>
<evidence type="ECO:0000313" key="14">
    <source>
        <dbReference type="EMBL" id="RVW60532.1"/>
    </source>
</evidence>
<dbReference type="InterPro" id="IPR011016">
    <property type="entry name" value="Znf_RING-CH"/>
</dbReference>
<dbReference type="InterPro" id="IPR013083">
    <property type="entry name" value="Znf_RING/FYVE/PHD"/>
</dbReference>
<keyword evidence="10" id="KW-0862">Zinc</keyword>
<comment type="caution">
    <text evidence="14">The sequence shown here is derived from an EMBL/GenBank/DDBJ whole genome shotgun (WGS) entry which is preliminary data.</text>
</comment>
<dbReference type="Pfam" id="PF12906">
    <property type="entry name" value="RINGv"/>
    <property type="match status" value="1"/>
</dbReference>
<evidence type="ECO:0000256" key="1">
    <source>
        <dbReference type="ARBA" id="ARBA00000900"/>
    </source>
</evidence>
<keyword evidence="9" id="KW-0833">Ubl conjugation pathway</keyword>
<comment type="pathway">
    <text evidence="3">Protein modification; protein ubiquitination.</text>
</comment>
<feature type="domain" description="RING-CH-type" evidence="13">
    <location>
        <begin position="15"/>
        <end position="76"/>
    </location>
</feature>
<evidence type="ECO:0000256" key="11">
    <source>
        <dbReference type="ARBA" id="ARBA00022989"/>
    </source>
</evidence>
<dbReference type="CDD" id="cd16702">
    <property type="entry name" value="RING_CH-C4HC3_MARCH6"/>
    <property type="match status" value="1"/>
</dbReference>
<comment type="catalytic activity">
    <reaction evidence="1">
        <text>S-ubiquitinyl-[E2 ubiquitin-conjugating enzyme]-L-cysteine + [acceptor protein]-L-lysine = [E2 ubiquitin-conjugating enzyme]-L-cysteine + N(6)-ubiquitinyl-[acceptor protein]-L-lysine.</text>
        <dbReference type="EC" id="2.3.2.27"/>
    </reaction>
</comment>